<dbReference type="PANTHER" id="PTHR30363:SF44">
    <property type="entry name" value="AGA OPERON TRANSCRIPTIONAL REPRESSOR-RELATED"/>
    <property type="match status" value="1"/>
</dbReference>
<dbReference type="SUPFAM" id="SSF100950">
    <property type="entry name" value="NagB/RpiA/CoA transferase-like"/>
    <property type="match status" value="1"/>
</dbReference>
<dbReference type="Pfam" id="PF00455">
    <property type="entry name" value="DeoRC"/>
    <property type="match status" value="1"/>
</dbReference>
<dbReference type="SMART" id="SM00420">
    <property type="entry name" value="HTH_DEOR"/>
    <property type="match status" value="1"/>
</dbReference>
<evidence type="ECO:0000313" key="4">
    <source>
        <dbReference type="EMBL" id="RIH91529.1"/>
    </source>
</evidence>
<comment type="caution">
    <text evidence="4">The sequence shown here is derived from an EMBL/GenBank/DDBJ whole genome shotgun (WGS) entry which is preliminary data.</text>
</comment>
<keyword evidence="5" id="KW-1185">Reference proteome</keyword>
<reference evidence="4 5" key="1">
    <citation type="submission" date="2018-08" db="EMBL/GenBank/DDBJ databases">
        <title>Meiothermus granaticius genome AF-68 sequencing project.</title>
        <authorList>
            <person name="Da Costa M.S."/>
            <person name="Albuquerque L."/>
            <person name="Raposo P."/>
            <person name="Froufe H.J.C."/>
            <person name="Barroso C.S."/>
            <person name="Egas C."/>
        </authorList>
    </citation>
    <scope>NUCLEOTIDE SEQUENCE [LARGE SCALE GENOMIC DNA]</scope>
    <source>
        <strain evidence="4 5">AF-68</strain>
    </source>
</reference>
<evidence type="ECO:0000256" key="1">
    <source>
        <dbReference type="ARBA" id="ARBA00023015"/>
    </source>
</evidence>
<gene>
    <name evidence="4" type="primary">glcR_3</name>
    <name evidence="4" type="ORF">Mgrana_02594</name>
</gene>
<dbReference type="InterPro" id="IPR037171">
    <property type="entry name" value="NagB/RpiA_transferase-like"/>
</dbReference>
<name>A0A399F8D9_9DEIN</name>
<protein>
    <submittedName>
        <fullName evidence="4">HTH-type transcriptional repressor GlcR</fullName>
    </submittedName>
</protein>
<evidence type="ECO:0000313" key="5">
    <source>
        <dbReference type="Proteomes" id="UP000266178"/>
    </source>
</evidence>
<dbReference type="PRINTS" id="PR00037">
    <property type="entry name" value="HTHLACR"/>
</dbReference>
<feature type="domain" description="HTH deoR-type" evidence="3">
    <location>
        <begin position="9"/>
        <end position="64"/>
    </location>
</feature>
<keyword evidence="1" id="KW-0805">Transcription regulation</keyword>
<organism evidence="4 5">
    <name type="scientific">Meiothermus granaticius NBRC 107808</name>
    <dbReference type="NCBI Taxonomy" id="1227551"/>
    <lineage>
        <taxon>Bacteria</taxon>
        <taxon>Thermotogati</taxon>
        <taxon>Deinococcota</taxon>
        <taxon>Deinococci</taxon>
        <taxon>Thermales</taxon>
        <taxon>Thermaceae</taxon>
        <taxon>Meiothermus</taxon>
    </lineage>
</organism>
<evidence type="ECO:0000259" key="3">
    <source>
        <dbReference type="PROSITE" id="PS51000"/>
    </source>
</evidence>
<dbReference type="InterPro" id="IPR001034">
    <property type="entry name" value="DeoR_HTH"/>
</dbReference>
<dbReference type="InterPro" id="IPR036390">
    <property type="entry name" value="WH_DNA-bd_sf"/>
</dbReference>
<dbReference type="EMBL" id="QWLB01000040">
    <property type="protein sequence ID" value="RIH91529.1"/>
    <property type="molecule type" value="Genomic_DNA"/>
</dbReference>
<dbReference type="SUPFAM" id="SSF46785">
    <property type="entry name" value="Winged helix' DNA-binding domain"/>
    <property type="match status" value="1"/>
</dbReference>
<dbReference type="SMART" id="SM01134">
    <property type="entry name" value="DeoRC"/>
    <property type="match status" value="1"/>
</dbReference>
<evidence type="ECO:0000256" key="2">
    <source>
        <dbReference type="ARBA" id="ARBA00023163"/>
    </source>
</evidence>
<dbReference type="GO" id="GO:0003700">
    <property type="term" value="F:DNA-binding transcription factor activity"/>
    <property type="evidence" value="ECO:0007669"/>
    <property type="project" value="InterPro"/>
</dbReference>
<dbReference type="RefSeq" id="WP_206075092.1">
    <property type="nucleotide sequence ID" value="NZ_BJXM01000024.1"/>
</dbReference>
<dbReference type="InterPro" id="IPR050313">
    <property type="entry name" value="Carb_Metab_HTH_regulators"/>
</dbReference>
<dbReference type="PANTHER" id="PTHR30363">
    <property type="entry name" value="HTH-TYPE TRANSCRIPTIONAL REGULATOR SRLR-RELATED"/>
    <property type="match status" value="1"/>
</dbReference>
<dbReference type="AlphaFoldDB" id="A0A399F8D9"/>
<dbReference type="InterPro" id="IPR036388">
    <property type="entry name" value="WH-like_DNA-bd_sf"/>
</dbReference>
<dbReference type="Pfam" id="PF08220">
    <property type="entry name" value="HTH_DeoR"/>
    <property type="match status" value="1"/>
</dbReference>
<dbReference type="PROSITE" id="PS51000">
    <property type="entry name" value="HTH_DEOR_2"/>
    <property type="match status" value="1"/>
</dbReference>
<sequence>MILEASPLPGERQREILRLALLVETVRVSELAERLGVHEMTIRRDLEALVAQGLLERVHGGARRTQKTGLESAYAQRIGQNAEAKGRIARAALRLISEGDTVGMDSSTTALALAGVLGTVKATAVVTGLDAANALAGANVPFLLAGGSFHALARSFVGGLQRELLSRLRIDKVFFSAKAWSPAQGFSDVHLPDVEAKQALIAAGRCVIALLDSSKLEQEAFCQIVPTAGVQVLVTDREPGRAVREALEEADVQVIVAEGEAA</sequence>
<accession>A0A399F8D9</accession>
<dbReference type="InterPro" id="IPR014036">
    <property type="entry name" value="DeoR-like_C"/>
</dbReference>
<dbReference type="Gene3D" id="1.10.10.10">
    <property type="entry name" value="Winged helix-like DNA-binding domain superfamily/Winged helix DNA-binding domain"/>
    <property type="match status" value="1"/>
</dbReference>
<proteinExistence type="predicted"/>
<dbReference type="Proteomes" id="UP000266178">
    <property type="component" value="Unassembled WGS sequence"/>
</dbReference>
<keyword evidence="2" id="KW-0804">Transcription</keyword>